<comment type="caution">
    <text evidence="2">The sequence shown here is derived from an EMBL/GenBank/DDBJ whole genome shotgun (WGS) entry which is preliminary data.</text>
</comment>
<dbReference type="Proteomes" id="UP000029389">
    <property type="component" value="Unassembled WGS sequence"/>
</dbReference>
<dbReference type="InterPro" id="IPR004360">
    <property type="entry name" value="Glyas_Fos-R_dOase_dom"/>
</dbReference>
<evidence type="ECO:0000313" key="3">
    <source>
        <dbReference type="EMBL" id="RFT64442.1"/>
    </source>
</evidence>
<keyword evidence="5" id="KW-1185">Reference proteome</keyword>
<keyword evidence="2" id="KW-0223">Dioxygenase</keyword>
<feature type="domain" description="VOC" evidence="1">
    <location>
        <begin position="10"/>
        <end position="127"/>
    </location>
</feature>
<dbReference type="PROSITE" id="PS51819">
    <property type="entry name" value="VOC"/>
    <property type="match status" value="2"/>
</dbReference>
<dbReference type="PATRIC" id="fig|1405.8.peg.1573"/>
<evidence type="ECO:0000313" key="4">
    <source>
        <dbReference type="Proteomes" id="UP000029389"/>
    </source>
</evidence>
<name>A0A090YIX1_9BACI</name>
<dbReference type="EMBL" id="JMQC01000008">
    <property type="protein sequence ID" value="KFM98773.1"/>
    <property type="molecule type" value="Genomic_DNA"/>
</dbReference>
<evidence type="ECO:0000313" key="5">
    <source>
        <dbReference type="Proteomes" id="UP000264294"/>
    </source>
</evidence>
<reference evidence="2 4" key="1">
    <citation type="submission" date="2014-04" db="EMBL/GenBank/DDBJ databases">
        <authorList>
            <person name="Bishop-Lilly K.A."/>
            <person name="Broomall S.M."/>
            <person name="Chain P.S."/>
            <person name="Chertkov O."/>
            <person name="Coyne S.R."/>
            <person name="Daligault H.E."/>
            <person name="Davenport K.W."/>
            <person name="Erkkila T."/>
            <person name="Frey K.G."/>
            <person name="Gibbons H.S."/>
            <person name="Gu W."/>
            <person name="Jaissle J."/>
            <person name="Johnson S.L."/>
            <person name="Koroleva G.I."/>
            <person name="Ladner J.T."/>
            <person name="Lo C.-C."/>
            <person name="Minogue T.D."/>
            <person name="Munk C."/>
            <person name="Palacios G.F."/>
            <person name="Redden C.L."/>
            <person name="Rosenzweig C.N."/>
            <person name="Scholz M.B."/>
            <person name="Teshima H."/>
            <person name="Xu Y."/>
        </authorList>
    </citation>
    <scope>NUCLEOTIDE SEQUENCE [LARGE SCALE GENOMIC DNA]</scope>
    <source>
        <strain evidence="2 4">BHP</strain>
    </source>
</reference>
<keyword evidence="2" id="KW-0560">Oxidoreductase</keyword>
<protein>
    <submittedName>
        <fullName evidence="2">Glyoxalase/Bleomycin resistance /Dioxygenase superfamily protein</fullName>
    </submittedName>
    <submittedName>
        <fullName evidence="3">VOC family protein</fullName>
    </submittedName>
</protein>
<reference evidence="3 5" key="2">
    <citation type="submission" date="2018-08" db="EMBL/GenBank/DDBJ databases">
        <title>Bacillus clarus sp. nov. strain PS00077A.</title>
        <authorList>
            <person name="Mendez Acevedo M."/>
            <person name="Carroll L."/>
            <person name="Mukherjee M."/>
            <person name="Wiedmann M."/>
            <person name="Kovac J."/>
        </authorList>
    </citation>
    <scope>NUCLEOTIDE SEQUENCE [LARGE SCALE GENOMIC DNA]</scope>
    <source>
        <strain evidence="3 5">PS00077A</strain>
    </source>
</reference>
<accession>A0A090YIX1</accession>
<dbReference type="EMBL" id="QVOD01000035">
    <property type="protein sequence ID" value="RFT64442.1"/>
    <property type="molecule type" value="Genomic_DNA"/>
</dbReference>
<gene>
    <name evidence="3" type="ORF">D0U04_22035</name>
    <name evidence="2" type="ORF">DJ93_1384</name>
</gene>
<dbReference type="InterPro" id="IPR029068">
    <property type="entry name" value="Glyas_Bleomycin-R_OHBP_Dase"/>
</dbReference>
<dbReference type="InterPro" id="IPR037523">
    <property type="entry name" value="VOC_core"/>
</dbReference>
<dbReference type="RefSeq" id="WP_042979994.1">
    <property type="nucleotide sequence ID" value="NZ_JMQC01000008.1"/>
</dbReference>
<dbReference type="CDD" id="cd16359">
    <property type="entry name" value="VOC_BsCatE_like_C"/>
    <property type="match status" value="1"/>
</dbReference>
<organism evidence="2 4">
    <name type="scientific">Bacillus clarus</name>
    <dbReference type="NCBI Taxonomy" id="2338372"/>
    <lineage>
        <taxon>Bacteria</taxon>
        <taxon>Bacillati</taxon>
        <taxon>Bacillota</taxon>
        <taxon>Bacilli</taxon>
        <taxon>Bacillales</taxon>
        <taxon>Bacillaceae</taxon>
        <taxon>Bacillus</taxon>
        <taxon>Bacillus cereus group</taxon>
    </lineage>
</organism>
<dbReference type="Proteomes" id="UP000264294">
    <property type="component" value="Unassembled WGS sequence"/>
</dbReference>
<dbReference type="Pfam" id="PF00903">
    <property type="entry name" value="Glyoxalase"/>
    <property type="match status" value="2"/>
</dbReference>
<dbReference type="AlphaFoldDB" id="A0A090YIX1"/>
<sequence>MSFQLHPETTLGVVHLYVSNIKKSLEFYTEVLRLKVIQEEGTVVTFGSEKNEPLLIIEEKKDALPKQRGRTGLYHYAILLPSRQDLANILRHLVEKVYPLHGGADHYFSEALYLADPDGNGIEIYHDRQKEVWRDENGELPFVSNPLDGEGLLQQGSSWNGFPDGTVMGHVHFHVADLEEAKRFYVDGLGFEVTIPARNGALFVSAGGYHHHIGLNTWQGESVPQQMPNSVGLKYFTIVLADEKQKEQVCESLKYIGAVATYKDGILQVEDPFGHCIHFIVKGEA</sequence>
<dbReference type="PANTHER" id="PTHR43279">
    <property type="entry name" value="CATECHOL-2,3-DIOXYGENASE"/>
    <property type="match status" value="1"/>
</dbReference>
<dbReference type="Gene3D" id="3.10.180.10">
    <property type="entry name" value="2,3-Dihydroxybiphenyl 1,2-Dioxygenase, domain 1"/>
    <property type="match status" value="2"/>
</dbReference>
<proteinExistence type="predicted"/>
<evidence type="ECO:0000259" key="1">
    <source>
        <dbReference type="PROSITE" id="PS51819"/>
    </source>
</evidence>
<dbReference type="STRING" id="1405.B7492_23325"/>
<dbReference type="SUPFAM" id="SSF54593">
    <property type="entry name" value="Glyoxalase/Bleomycin resistance protein/Dihydroxybiphenyl dioxygenase"/>
    <property type="match status" value="2"/>
</dbReference>
<dbReference type="GO" id="GO:0051213">
    <property type="term" value="F:dioxygenase activity"/>
    <property type="evidence" value="ECO:0007669"/>
    <property type="project" value="UniProtKB-KW"/>
</dbReference>
<evidence type="ECO:0000313" key="2">
    <source>
        <dbReference type="EMBL" id="KFM98773.1"/>
    </source>
</evidence>
<dbReference type="PANTHER" id="PTHR43279:SF1">
    <property type="entry name" value="CATECHOL-2,3-DIOXYGENASE"/>
    <property type="match status" value="1"/>
</dbReference>
<feature type="domain" description="VOC" evidence="1">
    <location>
        <begin position="167"/>
        <end position="282"/>
    </location>
</feature>